<dbReference type="SUPFAM" id="SSF52540">
    <property type="entry name" value="P-loop containing nucleoside triphosphate hydrolases"/>
    <property type="match status" value="1"/>
</dbReference>
<keyword evidence="1" id="KW-0547">Nucleotide-binding</keyword>
<dbReference type="Gene3D" id="3.40.50.1010">
    <property type="entry name" value="5'-nuclease"/>
    <property type="match status" value="1"/>
</dbReference>
<keyword evidence="6" id="KW-1185">Reference proteome</keyword>
<keyword evidence="2" id="KW-0067">ATP-binding</keyword>
<evidence type="ECO:0000313" key="5">
    <source>
        <dbReference type="EMBL" id="SFL06979.1"/>
    </source>
</evidence>
<accession>A0A1I4ENU9</accession>
<dbReference type="FunFam" id="3.40.50.300:FF:000013">
    <property type="entry name" value="PhoH family ATPase"/>
    <property type="match status" value="1"/>
</dbReference>
<proteinExistence type="inferred from homology"/>
<dbReference type="PANTHER" id="PTHR30473">
    <property type="entry name" value="PROTEIN PHOH"/>
    <property type="match status" value="1"/>
</dbReference>
<dbReference type="InterPro" id="IPR003714">
    <property type="entry name" value="PhoH"/>
</dbReference>
<evidence type="ECO:0000256" key="3">
    <source>
        <dbReference type="ARBA" id="ARBA00046345"/>
    </source>
</evidence>
<dbReference type="Proteomes" id="UP000199006">
    <property type="component" value="Unassembled WGS sequence"/>
</dbReference>
<comment type="similarity">
    <text evidence="3">In the N-terminal section; belongs to the PINc/VapC protein family.</text>
</comment>
<reference evidence="5 6" key="1">
    <citation type="submission" date="2016-10" db="EMBL/GenBank/DDBJ databases">
        <authorList>
            <person name="de Groot N.N."/>
        </authorList>
    </citation>
    <scope>NUCLEOTIDE SEQUENCE [LARGE SCALE GENOMIC DNA]</scope>
    <source>
        <strain evidence="5 6">ATCC 51327</strain>
    </source>
</reference>
<sequence>MKKIFVLDTNVLLNNPYAIYTFEDNEVIIPLAVLEEIDSLKTKNSDLGFNARETSRILEEVRTQGNLHDGVKLENGGIIKIFINGKLRLPEGLSSSKMDNRIVSTALHIKDENPAKEVIMISDDINLRLICDAYELKAEEHNSTRLKEEDIYSGFKEQFLPAELIDLFYQNDHLTAADLADSKLDFEQLYVNEFLQLTASDQNKKTALARYDGKELVKLRYNEQQPAKIRALNREQQFAFELLLDDEIKLVTISGQAGTGKTLIALAAGLNKVVDQGNYSKLLVARPIIPMGKELGFLPGDLEEKMAPWMQPIFDNLDFIVHRNKDSRFAYQNLLNSELIQIEALTYIRGRSIPDQFIVIDEAQNLSLHEVKTIVTRAGEGTKLIFTGDPNQIDNPYLNLHKNGLNYLAHKFHEQKIAGHITLKEGERSELAEVASQLL</sequence>
<dbReference type="Pfam" id="PF02562">
    <property type="entry name" value="PhoH"/>
    <property type="match status" value="1"/>
</dbReference>
<dbReference type="RefSeq" id="WP_089857882.1">
    <property type="nucleotide sequence ID" value="NZ_FOTI01000001.1"/>
</dbReference>
<feature type="domain" description="PIN" evidence="4">
    <location>
        <begin position="3"/>
        <end position="129"/>
    </location>
</feature>
<dbReference type="InterPro" id="IPR027417">
    <property type="entry name" value="P-loop_NTPase"/>
</dbReference>
<dbReference type="InterPro" id="IPR002716">
    <property type="entry name" value="PIN_dom"/>
</dbReference>
<evidence type="ECO:0000256" key="2">
    <source>
        <dbReference type="ARBA" id="ARBA00022840"/>
    </source>
</evidence>
<dbReference type="SUPFAM" id="SSF88723">
    <property type="entry name" value="PIN domain-like"/>
    <property type="match status" value="1"/>
</dbReference>
<dbReference type="GO" id="GO:0005829">
    <property type="term" value="C:cytosol"/>
    <property type="evidence" value="ECO:0007669"/>
    <property type="project" value="TreeGrafter"/>
</dbReference>
<name>A0A1I4ENU9_9FIRM</name>
<dbReference type="PANTHER" id="PTHR30473:SF2">
    <property type="entry name" value="PIN DOMAIN-CONTAINING PROTEIN"/>
    <property type="match status" value="1"/>
</dbReference>
<evidence type="ECO:0000313" key="6">
    <source>
        <dbReference type="Proteomes" id="UP000199006"/>
    </source>
</evidence>
<evidence type="ECO:0000259" key="4">
    <source>
        <dbReference type="SMART" id="SM00670"/>
    </source>
</evidence>
<dbReference type="AlphaFoldDB" id="A0A1I4ENU9"/>
<dbReference type="Pfam" id="PF13638">
    <property type="entry name" value="PIN_4"/>
    <property type="match status" value="1"/>
</dbReference>
<protein>
    <submittedName>
        <fullName evidence="5">PhoH-like ATPase</fullName>
    </submittedName>
</protein>
<dbReference type="OrthoDB" id="9773137at2"/>
<dbReference type="STRING" id="29563.SAMN02983006_00053"/>
<dbReference type="EMBL" id="FOTI01000001">
    <property type="protein sequence ID" value="SFL06979.1"/>
    <property type="molecule type" value="Genomic_DNA"/>
</dbReference>
<dbReference type="CDD" id="cd09883">
    <property type="entry name" value="PIN_VapC_PhoHL-ATPase"/>
    <property type="match status" value="1"/>
</dbReference>
<dbReference type="GO" id="GO:0005524">
    <property type="term" value="F:ATP binding"/>
    <property type="evidence" value="ECO:0007669"/>
    <property type="project" value="UniProtKB-KW"/>
</dbReference>
<dbReference type="InterPro" id="IPR051451">
    <property type="entry name" value="PhoH2-like"/>
</dbReference>
<dbReference type="SMART" id="SM00670">
    <property type="entry name" value="PINc"/>
    <property type="match status" value="1"/>
</dbReference>
<evidence type="ECO:0000256" key="1">
    <source>
        <dbReference type="ARBA" id="ARBA00022741"/>
    </source>
</evidence>
<organism evidence="5 6">
    <name type="scientific">Halanaerobium salsuginis</name>
    <dbReference type="NCBI Taxonomy" id="29563"/>
    <lineage>
        <taxon>Bacteria</taxon>
        <taxon>Bacillati</taxon>
        <taxon>Bacillota</taxon>
        <taxon>Clostridia</taxon>
        <taxon>Halanaerobiales</taxon>
        <taxon>Halanaerobiaceae</taxon>
        <taxon>Halanaerobium</taxon>
    </lineage>
</organism>
<gene>
    <name evidence="5" type="ORF">SAMN02983006_00053</name>
</gene>
<dbReference type="Gene3D" id="3.40.50.300">
    <property type="entry name" value="P-loop containing nucleotide triphosphate hydrolases"/>
    <property type="match status" value="1"/>
</dbReference>
<dbReference type="InterPro" id="IPR029060">
    <property type="entry name" value="PIN-like_dom_sf"/>
</dbReference>